<dbReference type="SUPFAM" id="SSF74653">
    <property type="entry name" value="TolA/TonB C-terminal domain"/>
    <property type="match status" value="1"/>
</dbReference>
<organism evidence="3 4">
    <name type="scientific">Hyphobacterium marinum</name>
    <dbReference type="NCBI Taxonomy" id="3116574"/>
    <lineage>
        <taxon>Bacteria</taxon>
        <taxon>Pseudomonadati</taxon>
        <taxon>Pseudomonadota</taxon>
        <taxon>Alphaproteobacteria</taxon>
        <taxon>Maricaulales</taxon>
        <taxon>Maricaulaceae</taxon>
        <taxon>Hyphobacterium</taxon>
    </lineage>
</organism>
<protein>
    <submittedName>
        <fullName evidence="3">Energy transducer TonB</fullName>
    </submittedName>
</protein>
<sequence length="390" mass="43364">MTALVWALLLLAYPGRISMLKVFAAALACVMAMTGQAAARQDGTLPAEVLDAYSAYEAAVAASDWEQAVRAARTAAEAGDRHGTDAATRAVLWENLGIAYLRYGIRPETEGLADRAFEQALTQAQAIGDEPGTLRLRFRLIEAALSAQEGMLALDRMGEFERALARSSTHAPDLERQYLAMRLHGMRPPSFFYAPPLSDDDRARVARLLELAESGSREYLIAQYRLVVDAYARQDWPTAEALVFATAAETGRRNETIPDTLANILSIYHEVLARGFDDTESSGAARWPDESLEIWCAYLVGRALPIRTPPQYPARAAEFGWTGSVTMTFWVDEFGHLVEIISAEPVGRTNRAFIPNSERALRRWQWRPQCRPREGVTMTDSTVLSYEMRE</sequence>
<feature type="chain" id="PRO_5046512577" evidence="1">
    <location>
        <begin position="40"/>
        <end position="390"/>
    </location>
</feature>
<gene>
    <name evidence="3" type="ORF">V0U35_00470</name>
</gene>
<evidence type="ECO:0000259" key="2">
    <source>
        <dbReference type="PROSITE" id="PS52015"/>
    </source>
</evidence>
<dbReference type="RefSeq" id="WP_330194679.1">
    <property type="nucleotide sequence ID" value="NZ_JAZDRO010000001.1"/>
</dbReference>
<dbReference type="PROSITE" id="PS52015">
    <property type="entry name" value="TONB_CTD"/>
    <property type="match status" value="1"/>
</dbReference>
<evidence type="ECO:0000256" key="1">
    <source>
        <dbReference type="SAM" id="SignalP"/>
    </source>
</evidence>
<dbReference type="EMBL" id="JAZDRO010000001">
    <property type="protein sequence ID" value="MEE2565139.1"/>
    <property type="molecule type" value="Genomic_DNA"/>
</dbReference>
<dbReference type="Pfam" id="PF03544">
    <property type="entry name" value="TonB_C"/>
    <property type="match status" value="1"/>
</dbReference>
<name>A0ABU7LUC4_9PROT</name>
<dbReference type="Gene3D" id="3.30.1150.10">
    <property type="match status" value="1"/>
</dbReference>
<keyword evidence="4" id="KW-1185">Reference proteome</keyword>
<comment type="caution">
    <text evidence="3">The sequence shown here is derived from an EMBL/GenBank/DDBJ whole genome shotgun (WGS) entry which is preliminary data.</text>
</comment>
<reference evidence="3 4" key="1">
    <citation type="submission" date="2024-01" db="EMBL/GenBank/DDBJ databases">
        <title>Hyphobacterium bacterium isolated from marine sediment.</title>
        <authorList>
            <person name="Zhao S."/>
        </authorList>
    </citation>
    <scope>NUCLEOTIDE SEQUENCE [LARGE SCALE GENOMIC DNA]</scope>
    <source>
        <strain evidence="3 4">Y60-23</strain>
    </source>
</reference>
<feature type="domain" description="TonB C-terminal" evidence="2">
    <location>
        <begin position="297"/>
        <end position="390"/>
    </location>
</feature>
<feature type="signal peptide" evidence="1">
    <location>
        <begin position="1"/>
        <end position="39"/>
    </location>
</feature>
<dbReference type="InterPro" id="IPR037682">
    <property type="entry name" value="TonB_C"/>
</dbReference>
<keyword evidence="1" id="KW-0732">Signal</keyword>
<proteinExistence type="predicted"/>
<dbReference type="Proteomes" id="UP001310692">
    <property type="component" value="Unassembled WGS sequence"/>
</dbReference>
<accession>A0ABU7LUC4</accession>
<evidence type="ECO:0000313" key="3">
    <source>
        <dbReference type="EMBL" id="MEE2565139.1"/>
    </source>
</evidence>
<evidence type="ECO:0000313" key="4">
    <source>
        <dbReference type="Proteomes" id="UP001310692"/>
    </source>
</evidence>